<protein>
    <submittedName>
        <fullName evidence="2">Uncharacterized protein</fullName>
    </submittedName>
</protein>
<dbReference type="InParanoid" id="A0A067QHJ3"/>
<evidence type="ECO:0000313" key="3">
    <source>
        <dbReference type="Proteomes" id="UP000027135"/>
    </source>
</evidence>
<feature type="transmembrane region" description="Helical" evidence="1">
    <location>
        <begin position="37"/>
        <end position="57"/>
    </location>
</feature>
<dbReference type="AlphaFoldDB" id="A0A067QHJ3"/>
<dbReference type="Proteomes" id="UP000027135">
    <property type="component" value="Unassembled WGS sequence"/>
</dbReference>
<proteinExistence type="predicted"/>
<dbReference type="EMBL" id="KK853376">
    <property type="protein sequence ID" value="KDR08051.1"/>
    <property type="molecule type" value="Genomic_DNA"/>
</dbReference>
<accession>A0A067QHJ3</accession>
<gene>
    <name evidence="2" type="ORF">L798_02207</name>
</gene>
<keyword evidence="1" id="KW-1133">Transmembrane helix</keyword>
<keyword evidence="3" id="KW-1185">Reference proteome</keyword>
<name>A0A067QHJ3_ZOONE</name>
<evidence type="ECO:0000256" key="1">
    <source>
        <dbReference type="SAM" id="Phobius"/>
    </source>
</evidence>
<evidence type="ECO:0000313" key="2">
    <source>
        <dbReference type="EMBL" id="KDR08051.1"/>
    </source>
</evidence>
<sequence>MAPPNETSRVQWIWKHWQTPHGMISGQSRYFCRTSRFSMTTLLVMMKTSLVLMLRALSLARLMTLSRSEQESATF</sequence>
<keyword evidence="1" id="KW-0472">Membrane</keyword>
<keyword evidence="1" id="KW-0812">Transmembrane</keyword>
<organism evidence="2 3">
    <name type="scientific">Zootermopsis nevadensis</name>
    <name type="common">Dampwood termite</name>
    <dbReference type="NCBI Taxonomy" id="136037"/>
    <lineage>
        <taxon>Eukaryota</taxon>
        <taxon>Metazoa</taxon>
        <taxon>Ecdysozoa</taxon>
        <taxon>Arthropoda</taxon>
        <taxon>Hexapoda</taxon>
        <taxon>Insecta</taxon>
        <taxon>Pterygota</taxon>
        <taxon>Neoptera</taxon>
        <taxon>Polyneoptera</taxon>
        <taxon>Dictyoptera</taxon>
        <taxon>Blattodea</taxon>
        <taxon>Blattoidea</taxon>
        <taxon>Termitoidae</taxon>
        <taxon>Termopsidae</taxon>
        <taxon>Zootermopsis</taxon>
    </lineage>
</organism>
<reference evidence="2 3" key="1">
    <citation type="journal article" date="2014" name="Nat. Commun.">
        <title>Molecular traces of alternative social organization in a termite genome.</title>
        <authorList>
            <person name="Terrapon N."/>
            <person name="Li C."/>
            <person name="Robertson H.M."/>
            <person name="Ji L."/>
            <person name="Meng X."/>
            <person name="Booth W."/>
            <person name="Chen Z."/>
            <person name="Childers C.P."/>
            <person name="Glastad K.M."/>
            <person name="Gokhale K."/>
            <person name="Gowin J."/>
            <person name="Gronenberg W."/>
            <person name="Hermansen R.A."/>
            <person name="Hu H."/>
            <person name="Hunt B.G."/>
            <person name="Huylmans A.K."/>
            <person name="Khalil S.M."/>
            <person name="Mitchell R.D."/>
            <person name="Munoz-Torres M.C."/>
            <person name="Mustard J.A."/>
            <person name="Pan H."/>
            <person name="Reese J.T."/>
            <person name="Scharf M.E."/>
            <person name="Sun F."/>
            <person name="Vogel H."/>
            <person name="Xiao J."/>
            <person name="Yang W."/>
            <person name="Yang Z."/>
            <person name="Yang Z."/>
            <person name="Zhou J."/>
            <person name="Zhu J."/>
            <person name="Brent C.S."/>
            <person name="Elsik C.G."/>
            <person name="Goodisman M.A."/>
            <person name="Liberles D.A."/>
            <person name="Roe R.M."/>
            <person name="Vargo E.L."/>
            <person name="Vilcinskas A."/>
            <person name="Wang J."/>
            <person name="Bornberg-Bauer E."/>
            <person name="Korb J."/>
            <person name="Zhang G."/>
            <person name="Liebig J."/>
        </authorList>
    </citation>
    <scope>NUCLEOTIDE SEQUENCE [LARGE SCALE GENOMIC DNA]</scope>
    <source>
        <tissue evidence="2">Whole organism</tissue>
    </source>
</reference>